<feature type="transmembrane region" description="Helical" evidence="1">
    <location>
        <begin position="62"/>
        <end position="82"/>
    </location>
</feature>
<protein>
    <recommendedName>
        <fullName evidence="4">Lycopene cyclase domain-containing protein</fullName>
    </recommendedName>
</protein>
<dbReference type="RefSeq" id="WP_058298506.1">
    <property type="nucleotide sequence ID" value="NZ_FMAU01000002.1"/>
</dbReference>
<gene>
    <name evidence="2" type="ORF">GA0061094_2330</name>
</gene>
<dbReference type="Proteomes" id="UP000181997">
    <property type="component" value="Unassembled WGS sequence"/>
</dbReference>
<organism evidence="2 3">
    <name type="scientific">[Bacillus] enclensis</name>
    <dbReference type="NCBI Taxonomy" id="1402860"/>
    <lineage>
        <taxon>Bacteria</taxon>
        <taxon>Bacillati</taxon>
        <taxon>Bacillota</taxon>
        <taxon>Bacilli</taxon>
        <taxon>Bacillales</taxon>
        <taxon>Bacillaceae</taxon>
        <taxon>Rossellomorea</taxon>
    </lineage>
</organism>
<keyword evidence="3" id="KW-1185">Reference proteome</keyword>
<keyword evidence="1" id="KW-0812">Transmembrane</keyword>
<sequence length="155" mass="18630">MTMRIILFIGFLLPWLTLFFAKPDTIRRFMPVTIFTCLLMTIVFQIAYTYDWWVIHEYIVPWGYMIDVSFAYGVFAVGTFWIFRFTYHSFPKFIATNFIMDAFMCYAALPLLDVMGIANYKNITPWQYLLVIFGISFIIYFYHKWQEKIFVDEGQ</sequence>
<keyword evidence="1" id="KW-0472">Membrane</keyword>
<reference evidence="3" key="1">
    <citation type="submission" date="2016-08" db="EMBL/GenBank/DDBJ databases">
        <authorList>
            <person name="Varghese N."/>
            <person name="Submissions Spin"/>
        </authorList>
    </citation>
    <scope>NUCLEOTIDE SEQUENCE [LARGE SCALE GENOMIC DNA]</scope>
    <source>
        <strain evidence="3">SGD-1123</strain>
    </source>
</reference>
<dbReference type="OrthoDB" id="1683771at2"/>
<evidence type="ECO:0000313" key="2">
    <source>
        <dbReference type="EMBL" id="SCC07920.1"/>
    </source>
</evidence>
<proteinExistence type="predicted"/>
<feature type="transmembrane region" description="Helical" evidence="1">
    <location>
        <begin position="94"/>
        <end position="114"/>
    </location>
</feature>
<feature type="transmembrane region" description="Helical" evidence="1">
    <location>
        <begin position="31"/>
        <end position="50"/>
    </location>
</feature>
<evidence type="ECO:0000313" key="3">
    <source>
        <dbReference type="Proteomes" id="UP000181997"/>
    </source>
</evidence>
<keyword evidence="1" id="KW-1133">Transmembrane helix</keyword>
<evidence type="ECO:0008006" key="4">
    <source>
        <dbReference type="Google" id="ProtNLM"/>
    </source>
</evidence>
<dbReference type="AlphaFoldDB" id="A0A0V8HJE9"/>
<evidence type="ECO:0000256" key="1">
    <source>
        <dbReference type="SAM" id="Phobius"/>
    </source>
</evidence>
<accession>A0A0V8HJE9</accession>
<feature type="transmembrane region" description="Helical" evidence="1">
    <location>
        <begin position="126"/>
        <end position="143"/>
    </location>
</feature>
<dbReference type="EMBL" id="FMAU01000002">
    <property type="protein sequence ID" value="SCC07920.1"/>
    <property type="molecule type" value="Genomic_DNA"/>
</dbReference>
<name>A0A0V8HJE9_9BACI</name>